<reference evidence="2" key="1">
    <citation type="submission" date="2021-02" db="EMBL/GenBank/DDBJ databases">
        <title>Skermanella TT6 skin isolate.</title>
        <authorList>
            <person name="Lee K."/>
            <person name="Ganzorig M."/>
        </authorList>
    </citation>
    <scope>NUCLEOTIDE SEQUENCE</scope>
    <source>
        <strain evidence="2">TT6</strain>
    </source>
</reference>
<sequence length="53" mass="5848">MPVSSYLLNPLRSLEQVQSELGRDASSMPDPQETDPCDEGGRYEPAAPAERRT</sequence>
<evidence type="ECO:0000313" key="3">
    <source>
        <dbReference type="Proteomes" id="UP000595197"/>
    </source>
</evidence>
<dbReference type="RefSeq" id="WP_201072581.1">
    <property type="nucleotide sequence ID" value="NZ_CP067420.1"/>
</dbReference>
<evidence type="ECO:0000256" key="1">
    <source>
        <dbReference type="SAM" id="MobiDB-lite"/>
    </source>
</evidence>
<gene>
    <name evidence="2" type="ORF">IGS68_18915</name>
</gene>
<keyword evidence="3" id="KW-1185">Reference proteome</keyword>
<feature type="region of interest" description="Disordered" evidence="1">
    <location>
        <begin position="15"/>
        <end position="53"/>
    </location>
</feature>
<evidence type="ECO:0000313" key="2">
    <source>
        <dbReference type="EMBL" id="QQP88116.1"/>
    </source>
</evidence>
<name>A0ABX7B1G9_9PROT</name>
<accession>A0ABX7B1G9</accession>
<proteinExistence type="predicted"/>
<dbReference type="Proteomes" id="UP000595197">
    <property type="component" value="Chromosome"/>
</dbReference>
<protein>
    <submittedName>
        <fullName evidence="2">Uncharacterized protein</fullName>
    </submittedName>
</protein>
<dbReference type="EMBL" id="CP067420">
    <property type="protein sequence ID" value="QQP88116.1"/>
    <property type="molecule type" value="Genomic_DNA"/>
</dbReference>
<organism evidence="2 3">
    <name type="scientific">Skermanella cutis</name>
    <dbReference type="NCBI Taxonomy" id="2775420"/>
    <lineage>
        <taxon>Bacteria</taxon>
        <taxon>Pseudomonadati</taxon>
        <taxon>Pseudomonadota</taxon>
        <taxon>Alphaproteobacteria</taxon>
        <taxon>Rhodospirillales</taxon>
        <taxon>Azospirillaceae</taxon>
        <taxon>Skermanella</taxon>
    </lineage>
</organism>